<evidence type="ECO:0000256" key="3">
    <source>
        <dbReference type="ARBA" id="ARBA00022692"/>
    </source>
</evidence>
<keyword evidence="8" id="KW-1185">Reference proteome</keyword>
<comment type="subcellular location">
    <subcellularLocation>
        <location evidence="1">Cell membrane</location>
        <topology evidence="1">Multi-pass membrane protein</topology>
    </subcellularLocation>
</comment>
<feature type="transmembrane region" description="Helical" evidence="6">
    <location>
        <begin position="73"/>
        <end position="93"/>
    </location>
</feature>
<keyword evidence="3 6" id="KW-0812">Transmembrane</keyword>
<feature type="transmembrane region" description="Helical" evidence="6">
    <location>
        <begin position="6"/>
        <end position="24"/>
    </location>
</feature>
<evidence type="ECO:0000256" key="5">
    <source>
        <dbReference type="ARBA" id="ARBA00023136"/>
    </source>
</evidence>
<dbReference type="GO" id="GO:0015171">
    <property type="term" value="F:amino acid transmembrane transporter activity"/>
    <property type="evidence" value="ECO:0007669"/>
    <property type="project" value="TreeGrafter"/>
</dbReference>
<name>X7EC44_9RHOB</name>
<keyword evidence="4 6" id="KW-1133">Transmembrane helix</keyword>
<gene>
    <name evidence="7" type="ORF">OCH239_10485</name>
</gene>
<evidence type="ECO:0000256" key="6">
    <source>
        <dbReference type="SAM" id="Phobius"/>
    </source>
</evidence>
<protein>
    <recommendedName>
        <fullName evidence="9">Lysine transporter LysE</fullName>
    </recommendedName>
</protein>
<dbReference type="Proteomes" id="UP000022447">
    <property type="component" value="Unassembled WGS sequence"/>
</dbReference>
<feature type="transmembrane region" description="Helical" evidence="6">
    <location>
        <begin position="141"/>
        <end position="165"/>
    </location>
</feature>
<dbReference type="PANTHER" id="PTHR30086">
    <property type="entry name" value="ARGININE EXPORTER PROTEIN ARGO"/>
    <property type="match status" value="1"/>
</dbReference>
<dbReference type="InterPro" id="IPR001123">
    <property type="entry name" value="LeuE-type"/>
</dbReference>
<feature type="transmembrane region" description="Helical" evidence="6">
    <location>
        <begin position="36"/>
        <end position="61"/>
    </location>
</feature>
<dbReference type="AlphaFoldDB" id="X7EC44"/>
<dbReference type="EMBL" id="JALZ01000027">
    <property type="protein sequence ID" value="ETX13400.1"/>
    <property type="molecule type" value="Genomic_DNA"/>
</dbReference>
<dbReference type="RefSeq" id="WP_037265173.1">
    <property type="nucleotide sequence ID" value="NZ_JALZ01000027.1"/>
</dbReference>
<proteinExistence type="predicted"/>
<keyword evidence="2" id="KW-1003">Cell membrane</keyword>
<keyword evidence="5 6" id="KW-0472">Membrane</keyword>
<dbReference type="PANTHER" id="PTHR30086:SF20">
    <property type="entry name" value="ARGININE EXPORTER PROTEIN ARGO-RELATED"/>
    <property type="match status" value="1"/>
</dbReference>
<evidence type="ECO:0000313" key="8">
    <source>
        <dbReference type="Proteomes" id="UP000022447"/>
    </source>
</evidence>
<evidence type="ECO:0000256" key="4">
    <source>
        <dbReference type="ARBA" id="ARBA00022989"/>
    </source>
</evidence>
<reference evidence="7 8" key="1">
    <citation type="submission" date="2014-01" db="EMBL/GenBank/DDBJ databases">
        <title>Roseivivax halodurans JCM 10272 Genome Sequencing.</title>
        <authorList>
            <person name="Lai Q."/>
            <person name="Li G."/>
            <person name="Shao Z."/>
        </authorList>
    </citation>
    <scope>NUCLEOTIDE SEQUENCE [LARGE SCALE GENOMIC DNA]</scope>
    <source>
        <strain evidence="7 8">JCM 10272</strain>
    </source>
</reference>
<comment type="caution">
    <text evidence="7">The sequence shown here is derived from an EMBL/GenBank/DDBJ whole genome shotgun (WGS) entry which is preliminary data.</text>
</comment>
<organism evidence="7 8">
    <name type="scientific">Roseivivax halodurans JCM 10272</name>
    <dbReference type="NCBI Taxonomy" id="1449350"/>
    <lineage>
        <taxon>Bacteria</taxon>
        <taxon>Pseudomonadati</taxon>
        <taxon>Pseudomonadota</taxon>
        <taxon>Alphaproteobacteria</taxon>
        <taxon>Rhodobacterales</taxon>
        <taxon>Roseobacteraceae</taxon>
        <taxon>Roseivivax</taxon>
    </lineage>
</organism>
<dbReference type="eggNOG" id="COG1280">
    <property type="taxonomic scope" value="Bacteria"/>
</dbReference>
<evidence type="ECO:0000313" key="7">
    <source>
        <dbReference type="EMBL" id="ETX13400.1"/>
    </source>
</evidence>
<dbReference type="STRING" id="1449350.OCH239_10485"/>
<dbReference type="PIRSF" id="PIRSF006324">
    <property type="entry name" value="LeuE"/>
    <property type="match status" value="1"/>
</dbReference>
<sequence length="201" mass="21595">MPLEFLAIVLMVVLIPGVDQLMVLRNTLAKGRVAGLATAIGIGTASSVQALLASLGIGAVIVASQPVFETIRWLGVAYLLWMGFSSLISAVRGDYGDAPERSAQGPLLGFRDGVLCNITNPKMLVFYLALLPQFVGSTAPVVQWVLFSMMVPLLGTLFLITLTLLIDFARRILLKRIVRRTIDGATGLLLVSFGLRLAREA</sequence>
<evidence type="ECO:0000256" key="1">
    <source>
        <dbReference type="ARBA" id="ARBA00004651"/>
    </source>
</evidence>
<evidence type="ECO:0008006" key="9">
    <source>
        <dbReference type="Google" id="ProtNLM"/>
    </source>
</evidence>
<evidence type="ECO:0000256" key="2">
    <source>
        <dbReference type="ARBA" id="ARBA00022475"/>
    </source>
</evidence>
<accession>X7EC44</accession>
<dbReference type="Pfam" id="PF01810">
    <property type="entry name" value="LysE"/>
    <property type="match status" value="1"/>
</dbReference>
<dbReference type="OrthoDB" id="9807053at2"/>
<dbReference type="GO" id="GO:0005886">
    <property type="term" value="C:plasma membrane"/>
    <property type="evidence" value="ECO:0007669"/>
    <property type="project" value="UniProtKB-SubCell"/>
</dbReference>